<dbReference type="EMBL" id="CP019893">
    <property type="protein sequence ID" value="ARS89702.1"/>
    <property type="molecule type" value="Genomic_DNA"/>
</dbReference>
<sequence length="126" mass="13697">MTSEHTGRTVFEYVEPDPDAVLEAYGIDSPEEMFPTAPAESTTSNHTTGADWTFVGHPDTVICRQDRSVERATERLRALQRGRPTTGSTDGRRDERAGADDGFELVGPDPTTTRIGDDRFGAPNAG</sequence>
<dbReference type="OrthoDB" id="188373at2157"/>
<evidence type="ECO:0000313" key="3">
    <source>
        <dbReference type="Proteomes" id="UP000250088"/>
    </source>
</evidence>
<name>A0A2Z2HRL6_9EURY</name>
<organism evidence="2 3">
    <name type="scientific">Natrarchaeobaculum aegyptiacum</name>
    <dbReference type="NCBI Taxonomy" id="745377"/>
    <lineage>
        <taxon>Archaea</taxon>
        <taxon>Methanobacteriati</taxon>
        <taxon>Methanobacteriota</taxon>
        <taxon>Stenosarchaea group</taxon>
        <taxon>Halobacteria</taxon>
        <taxon>Halobacteriales</taxon>
        <taxon>Natrialbaceae</taxon>
        <taxon>Natrarchaeobaculum</taxon>
    </lineage>
</organism>
<dbReference type="GeneID" id="32894032"/>
<dbReference type="RefSeq" id="WP_086888079.1">
    <property type="nucleotide sequence ID" value="NZ_CP019893.1"/>
</dbReference>
<reference evidence="3" key="1">
    <citation type="submission" date="2017-02" db="EMBL/GenBank/DDBJ databases">
        <title>Natronthermophilus aegyptiacus gen. nov.,sp. nov., an aerobic, extremely halophilic alkalithermophilic archaeon isolated from the athalassohaline Wadi An Natrun, Egypt.</title>
        <authorList>
            <person name="Zhao B."/>
        </authorList>
    </citation>
    <scope>NUCLEOTIDE SEQUENCE [LARGE SCALE GENOMIC DNA]</scope>
    <source>
        <strain evidence="3">JW/NM-HA 15</strain>
    </source>
</reference>
<accession>A0A2Z2HRL6</accession>
<keyword evidence="3" id="KW-1185">Reference proteome</keyword>
<dbReference type="KEGG" id="naj:B1756_08090"/>
<feature type="region of interest" description="Disordered" evidence="1">
    <location>
        <begin position="31"/>
        <end position="54"/>
    </location>
</feature>
<dbReference type="AlphaFoldDB" id="A0A2Z2HRL6"/>
<dbReference type="Proteomes" id="UP000250088">
    <property type="component" value="Chromosome"/>
</dbReference>
<feature type="region of interest" description="Disordered" evidence="1">
    <location>
        <begin position="75"/>
        <end position="126"/>
    </location>
</feature>
<feature type="compositionally biased region" description="Polar residues" evidence="1">
    <location>
        <begin position="39"/>
        <end position="50"/>
    </location>
</feature>
<evidence type="ECO:0000313" key="2">
    <source>
        <dbReference type="EMBL" id="ARS89702.1"/>
    </source>
</evidence>
<proteinExistence type="predicted"/>
<feature type="compositionally biased region" description="Basic and acidic residues" evidence="1">
    <location>
        <begin position="90"/>
        <end position="99"/>
    </location>
</feature>
<protein>
    <submittedName>
        <fullName evidence="2">Uncharacterized protein</fullName>
    </submittedName>
</protein>
<gene>
    <name evidence="2" type="ORF">B1756_08090</name>
</gene>
<evidence type="ECO:0000256" key="1">
    <source>
        <dbReference type="SAM" id="MobiDB-lite"/>
    </source>
</evidence>